<gene>
    <name evidence="2" type="ORF">A2493_00910</name>
</gene>
<keyword evidence="1" id="KW-0812">Transmembrane</keyword>
<keyword evidence="1" id="KW-1133">Transmembrane helix</keyword>
<organism evidence="2 3">
    <name type="scientific">Candidatus Magasanikbacteria bacterium RIFOXYC12_FULL_33_11</name>
    <dbReference type="NCBI Taxonomy" id="1798701"/>
    <lineage>
        <taxon>Bacteria</taxon>
        <taxon>Candidatus Magasanikiibacteriota</taxon>
    </lineage>
</organism>
<dbReference type="Proteomes" id="UP000178349">
    <property type="component" value="Unassembled WGS sequence"/>
</dbReference>
<name>A0A1F6NMJ7_9BACT</name>
<comment type="caution">
    <text evidence="2">The sequence shown here is derived from an EMBL/GenBank/DDBJ whole genome shotgun (WGS) entry which is preliminary data.</text>
</comment>
<protein>
    <submittedName>
        <fullName evidence="2">Uncharacterized protein</fullName>
    </submittedName>
</protein>
<dbReference type="AlphaFoldDB" id="A0A1F6NMJ7"/>
<evidence type="ECO:0000313" key="2">
    <source>
        <dbReference type="EMBL" id="OGH85099.1"/>
    </source>
</evidence>
<accession>A0A1F6NMJ7</accession>
<dbReference type="EMBL" id="MFQW01000048">
    <property type="protein sequence ID" value="OGH85099.1"/>
    <property type="molecule type" value="Genomic_DNA"/>
</dbReference>
<feature type="transmembrane region" description="Helical" evidence="1">
    <location>
        <begin position="98"/>
        <end position="120"/>
    </location>
</feature>
<evidence type="ECO:0000313" key="3">
    <source>
        <dbReference type="Proteomes" id="UP000178349"/>
    </source>
</evidence>
<evidence type="ECO:0000256" key="1">
    <source>
        <dbReference type="SAM" id="Phobius"/>
    </source>
</evidence>
<keyword evidence="1" id="KW-0472">Membrane</keyword>
<reference evidence="2 3" key="1">
    <citation type="journal article" date="2016" name="Nat. Commun.">
        <title>Thousands of microbial genomes shed light on interconnected biogeochemical processes in an aquifer system.</title>
        <authorList>
            <person name="Anantharaman K."/>
            <person name="Brown C.T."/>
            <person name="Hug L.A."/>
            <person name="Sharon I."/>
            <person name="Castelle C.J."/>
            <person name="Probst A.J."/>
            <person name="Thomas B.C."/>
            <person name="Singh A."/>
            <person name="Wilkins M.J."/>
            <person name="Karaoz U."/>
            <person name="Brodie E.L."/>
            <person name="Williams K.H."/>
            <person name="Hubbard S.S."/>
            <person name="Banfield J.F."/>
        </authorList>
    </citation>
    <scope>NUCLEOTIDE SEQUENCE [LARGE SCALE GENOMIC DNA]</scope>
</reference>
<sequence length="123" mass="14681">MFLILLQRMLLELLWDIVYFPIWWYSDGARRALLFCVDLVIDVNAMLAPGLWLKNIFVPMFGQSDFQGRLVSFMMRFFNFVFRSIGLFIWLILVVVLFFIWILLPMFVIFMFVDSFISLISNS</sequence>
<proteinExistence type="predicted"/>